<name>A0A2P4Z3R7_9CRYT</name>
<proteinExistence type="predicted"/>
<evidence type="ECO:0000313" key="3">
    <source>
        <dbReference type="Proteomes" id="UP000236928"/>
    </source>
</evidence>
<evidence type="ECO:0008006" key="4">
    <source>
        <dbReference type="Google" id="ProtNLM"/>
    </source>
</evidence>
<gene>
    <name evidence="2" type="ORF">CmeUKMEL1_13780</name>
</gene>
<dbReference type="EMBL" id="JIBK01000047">
    <property type="protein sequence ID" value="POM84715.1"/>
    <property type="molecule type" value="Genomic_DNA"/>
</dbReference>
<keyword evidence="3" id="KW-1185">Reference proteome</keyword>
<dbReference type="AlphaFoldDB" id="A0A2P4Z3R7"/>
<feature type="chain" id="PRO_5015193568" description="Integral membrane protein" evidence="1">
    <location>
        <begin position="23"/>
        <end position="201"/>
    </location>
</feature>
<evidence type="ECO:0000313" key="2">
    <source>
        <dbReference type="EMBL" id="POM84715.1"/>
    </source>
</evidence>
<dbReference type="Proteomes" id="UP000236928">
    <property type="component" value="Unassembled WGS sequence"/>
</dbReference>
<evidence type="ECO:0000256" key="1">
    <source>
        <dbReference type="SAM" id="SignalP"/>
    </source>
</evidence>
<comment type="caution">
    <text evidence="2">The sequence shown here is derived from an EMBL/GenBank/DDBJ whole genome shotgun (WGS) entry which is preliminary data.</text>
</comment>
<protein>
    <recommendedName>
        <fullName evidence="4">Integral membrane protein</fullName>
    </recommendedName>
</protein>
<organism evidence="2 3">
    <name type="scientific">Cryptosporidium meleagridis</name>
    <dbReference type="NCBI Taxonomy" id="93969"/>
    <lineage>
        <taxon>Eukaryota</taxon>
        <taxon>Sar</taxon>
        <taxon>Alveolata</taxon>
        <taxon>Apicomplexa</taxon>
        <taxon>Conoidasida</taxon>
        <taxon>Coccidia</taxon>
        <taxon>Eucoccidiorida</taxon>
        <taxon>Eimeriorina</taxon>
        <taxon>Cryptosporidiidae</taxon>
        <taxon>Cryptosporidium</taxon>
    </lineage>
</organism>
<feature type="signal peptide" evidence="1">
    <location>
        <begin position="1"/>
        <end position="22"/>
    </location>
</feature>
<accession>A0A2P4Z3R7</accession>
<reference evidence="2 3" key="1">
    <citation type="submission" date="2014-04" db="EMBL/GenBank/DDBJ databases">
        <title>Comparative Genomics of Cryptosporidium Species.</title>
        <authorList>
            <person name="Silva J.C."/>
            <person name="Su Q."/>
            <person name="Chalmers R."/>
            <person name="Chibucos M.C."/>
            <person name="Elwin K."/>
            <person name="Godinez A."/>
            <person name="Guo F."/>
            <person name="Huynh K."/>
            <person name="Orvis J."/>
            <person name="Ott S."/>
            <person name="Sadzewicz L."/>
            <person name="Sengamalay N."/>
            <person name="Shetty A."/>
            <person name="Sun M."/>
            <person name="Tallon L."/>
            <person name="Xiao L."/>
            <person name="Zhang H."/>
            <person name="Fraser C.M."/>
            <person name="Zhu G."/>
            <person name="Kissinger J."/>
            <person name="Widmer G."/>
        </authorList>
    </citation>
    <scope>NUCLEOTIDE SEQUENCE [LARGE SCALE GENOMIC DNA]</scope>
    <source>
        <strain evidence="2 3">UKMEL1</strain>
    </source>
</reference>
<keyword evidence="1" id="KW-0732">Signal</keyword>
<dbReference type="OrthoDB" id="340883at2759"/>
<dbReference type="VEuPathDB" id="CryptoDB:CmeUKMEL1_13780"/>
<sequence length="201" mass="22816">MYNYKITVLAFSILSFICLSTADKYLEVHLHCNEKVLKEKLSIKSSDNYTPFFKNDFKCTSKNDHVKVIIPESNSIATSKLTSNIALYVTMNNGMIIGVNMVESEQMRDNEYVFNEIKIVDMNTISDVDPVTSATSEIEAQKTTKTEPSFLRKYWWLIAIGFITYSVLTTDQSLTEHTEINSVSGQIHEGKSSRKVNKKSS</sequence>